<dbReference type="PROSITE" id="PS50010">
    <property type="entry name" value="DH_2"/>
    <property type="match status" value="1"/>
</dbReference>
<evidence type="ECO:0000256" key="9">
    <source>
        <dbReference type="SAM" id="MobiDB-lite"/>
    </source>
</evidence>
<evidence type="ECO:0000313" key="15">
    <source>
        <dbReference type="Proteomes" id="UP000078046"/>
    </source>
</evidence>
<dbReference type="GO" id="GO:0005856">
    <property type="term" value="C:cytoskeleton"/>
    <property type="evidence" value="ECO:0007669"/>
    <property type="project" value="UniProtKB-SubCell"/>
</dbReference>
<keyword evidence="10" id="KW-0472">Membrane</keyword>
<feature type="domain" description="PH" evidence="11">
    <location>
        <begin position="771"/>
        <end position="865"/>
    </location>
</feature>
<dbReference type="InterPro" id="IPR000306">
    <property type="entry name" value="Znf_FYVE"/>
</dbReference>
<feature type="transmembrane region" description="Helical" evidence="10">
    <location>
        <begin position="305"/>
        <end position="326"/>
    </location>
</feature>
<evidence type="ECO:0000256" key="4">
    <source>
        <dbReference type="ARBA" id="ARBA00022723"/>
    </source>
</evidence>
<dbReference type="SUPFAM" id="SSF48065">
    <property type="entry name" value="DBL homology domain (DH-domain)"/>
    <property type="match status" value="1"/>
</dbReference>
<keyword evidence="4" id="KW-0479">Metal-binding</keyword>
<gene>
    <name evidence="14" type="ORF">A3Q56_02981</name>
</gene>
<dbReference type="GO" id="GO:0005737">
    <property type="term" value="C:cytoplasm"/>
    <property type="evidence" value="ECO:0007669"/>
    <property type="project" value="TreeGrafter"/>
</dbReference>
<keyword evidence="7" id="KW-0206">Cytoskeleton</keyword>
<proteinExistence type="predicted"/>
<feature type="transmembrane region" description="Helical" evidence="10">
    <location>
        <begin position="141"/>
        <end position="160"/>
    </location>
</feature>
<evidence type="ECO:0000256" key="8">
    <source>
        <dbReference type="PROSITE-ProRule" id="PRU00091"/>
    </source>
</evidence>
<dbReference type="EMBL" id="LWCA01000303">
    <property type="protein sequence ID" value="OAF69311.1"/>
    <property type="molecule type" value="Genomic_DNA"/>
</dbReference>
<evidence type="ECO:0000256" key="6">
    <source>
        <dbReference type="ARBA" id="ARBA00022833"/>
    </source>
</evidence>
<keyword evidence="15" id="KW-1185">Reference proteome</keyword>
<reference evidence="14 15" key="1">
    <citation type="submission" date="2016-04" db="EMBL/GenBank/DDBJ databases">
        <title>The genome of Intoshia linei affirms orthonectids as highly simplified spiralians.</title>
        <authorList>
            <person name="Mikhailov K.V."/>
            <person name="Slusarev G.S."/>
            <person name="Nikitin M.A."/>
            <person name="Logacheva M.D."/>
            <person name="Penin A."/>
            <person name="Aleoshin V."/>
            <person name="Panchin Y.V."/>
        </authorList>
    </citation>
    <scope>NUCLEOTIDE SEQUENCE [LARGE SCALE GENOMIC DNA]</scope>
    <source>
        <strain evidence="14">Intl2013</strain>
        <tissue evidence="14">Whole animal</tissue>
    </source>
</reference>
<dbReference type="Gene3D" id="3.30.40.10">
    <property type="entry name" value="Zinc/RING finger domain, C3HC4 (zinc finger)"/>
    <property type="match status" value="1"/>
</dbReference>
<evidence type="ECO:0000256" key="2">
    <source>
        <dbReference type="ARBA" id="ARBA00022490"/>
    </source>
</evidence>
<feature type="domain" description="DH" evidence="12">
    <location>
        <begin position="544"/>
        <end position="743"/>
    </location>
</feature>
<keyword evidence="2" id="KW-0963">Cytoplasm</keyword>
<dbReference type="InterPro" id="IPR011011">
    <property type="entry name" value="Znf_FYVE_PHD"/>
</dbReference>
<evidence type="ECO:0000256" key="3">
    <source>
        <dbReference type="ARBA" id="ARBA00022658"/>
    </source>
</evidence>
<dbReference type="PANTHER" id="PTHR12673">
    <property type="entry name" value="FACIOGENITAL DYSPLASIA PROTEIN"/>
    <property type="match status" value="1"/>
</dbReference>
<dbReference type="SUPFAM" id="SSF50729">
    <property type="entry name" value="PH domain-like"/>
    <property type="match status" value="1"/>
</dbReference>
<dbReference type="AlphaFoldDB" id="A0A177B6U5"/>
<dbReference type="InterPro" id="IPR011993">
    <property type="entry name" value="PH-like_dom_sf"/>
</dbReference>
<dbReference type="PANTHER" id="PTHR12673:SF267">
    <property type="entry name" value="PROTEIN CBG10230"/>
    <property type="match status" value="1"/>
</dbReference>
<dbReference type="GO" id="GO:0005085">
    <property type="term" value="F:guanyl-nucleotide exchange factor activity"/>
    <property type="evidence" value="ECO:0007669"/>
    <property type="project" value="UniProtKB-KW"/>
</dbReference>
<dbReference type="SMART" id="SM00064">
    <property type="entry name" value="FYVE"/>
    <property type="match status" value="1"/>
</dbReference>
<keyword evidence="3" id="KW-0344">Guanine-nucleotide releasing factor</keyword>
<organism evidence="14 15">
    <name type="scientific">Intoshia linei</name>
    <dbReference type="NCBI Taxonomy" id="1819745"/>
    <lineage>
        <taxon>Eukaryota</taxon>
        <taxon>Metazoa</taxon>
        <taxon>Spiralia</taxon>
        <taxon>Lophotrochozoa</taxon>
        <taxon>Mesozoa</taxon>
        <taxon>Orthonectida</taxon>
        <taxon>Rhopaluridae</taxon>
        <taxon>Intoshia</taxon>
    </lineage>
</organism>
<sequence>MITTISIVLGFISIYTPSWSVIHCSNDSKYSIGLKGIRMIKPFIDRYKYANIDQDTSNIFNIPFNNYQALISSNYSITKYNTKLEFEQNIKKHYFMLFLEQPQWITSVIFTRTCSIINECFILFFIPFITFLPSLRTKETAIGLSTASFISAIFSGITLFKYKASYKSSNLAYSLCQTNTTMIYDKNLNISILEFDYTHHNVILWFFTNFGRFNSEYIFDHEKSLNQSESHVNTLNIITNNYFIQKNYFNLNSNSFVKTSNLTFKDFYNIIEKFVQDYCFETNNKIKLNHEKMEKVRNLHYLSNSYNFCFAEIILNIIVAMILMSLPALSNSIVKKLDLSMQINLKLKSNTAKKGNKNIRCQVGHTLKEDNTTCIKCGVGIKTCIDQPQKCNNCTDKHFPSVGNLTCGIKSCYVCDSAKGENCTTGNINLNLAGCTLSDETNKTVKRMCSPCCESCCSTDKCNIGDISVSFQIKATVAAILSGSNVSEDEVDIKLTSRLSNLHISIFEPHLNVDIHSETSSNSSDEVRSDRKKRSNDRATNIKRINYIIDEIISSENTFAEALNSINKPFKEFIEIKRKETNEVIVRPQLLDEILGQIPKLYENSVTLIDKLKKSNRISVITRSQKYKKKDTNHSIIKYILDQEYFNCYKTYMTEFNKCISLFHQTRINKPSFNNACLEYEKSSIMNNLKIEYNLIKPVQRLPLLRLLIFDYERHCDESSYEHKLSEDALNIVTKIVEDSNNLLKISDSALKIREIQGKLVGKYSFNKSQIFIKDGKVHKQGRKQFFESRLILFNDVLLYTNIVRYGLLLRYAYNLDSLTVKSSDDRVADSYSFELITSTKSSKILCTSKEDRDDWVSIIDKQIKAYHLLIKHDDVSSESEDEDMYIGFLAPTLLADKQTSSCPYCTKPFTLSYRRHHCKSCGKIVCKKCCSCLAPLRYERFKSCNVCFICYFILKEACTSQNQDSKKKSSFHEIIHDEAYVNRLSKRFKMPVSALKRKKNYFEKIRKDMISSSDEVIPVQVRLSKKKWSKYYMMIDVYSIYFMKAEHDEFTRKEFLLNELQIEEKESTNTLHLMHKCRRKIEIKFNTDISFNKNLYKVAGKIRTITFSLLGINFYSSS</sequence>
<accession>A0A177B6U5</accession>
<dbReference type="SUPFAM" id="SSF57903">
    <property type="entry name" value="FYVE/PHD zinc finger"/>
    <property type="match status" value="1"/>
</dbReference>
<evidence type="ECO:0000256" key="7">
    <source>
        <dbReference type="ARBA" id="ARBA00023212"/>
    </source>
</evidence>
<dbReference type="Pfam" id="PF00621">
    <property type="entry name" value="RhoGEF"/>
    <property type="match status" value="1"/>
</dbReference>
<dbReference type="PROSITE" id="PS50003">
    <property type="entry name" value="PH_DOMAIN"/>
    <property type="match status" value="1"/>
</dbReference>
<evidence type="ECO:0000259" key="11">
    <source>
        <dbReference type="PROSITE" id="PS50003"/>
    </source>
</evidence>
<name>A0A177B6U5_9BILA</name>
<evidence type="ECO:0000259" key="13">
    <source>
        <dbReference type="PROSITE" id="PS50178"/>
    </source>
</evidence>
<keyword evidence="5 8" id="KW-0863">Zinc-finger</keyword>
<dbReference type="InterPro" id="IPR051092">
    <property type="entry name" value="FYVE_RhoGEF_PH"/>
</dbReference>
<dbReference type="Gene3D" id="2.30.29.30">
    <property type="entry name" value="Pleckstrin-homology domain (PH domain)/Phosphotyrosine-binding domain (PTB)"/>
    <property type="match status" value="1"/>
</dbReference>
<dbReference type="InterPro" id="IPR035899">
    <property type="entry name" value="DBL_dom_sf"/>
</dbReference>
<comment type="subcellular location">
    <subcellularLocation>
        <location evidence="1">Cytoplasm</location>
        <location evidence="1">Cytoskeleton</location>
    </subcellularLocation>
</comment>
<feature type="domain" description="FYVE-type" evidence="13">
    <location>
        <begin position="897"/>
        <end position="956"/>
    </location>
</feature>
<evidence type="ECO:0000259" key="12">
    <source>
        <dbReference type="PROSITE" id="PS50010"/>
    </source>
</evidence>
<feature type="region of interest" description="Disordered" evidence="9">
    <location>
        <begin position="517"/>
        <end position="536"/>
    </location>
</feature>
<dbReference type="PROSITE" id="PS50178">
    <property type="entry name" value="ZF_FYVE"/>
    <property type="match status" value="1"/>
</dbReference>
<comment type="caution">
    <text evidence="14">The sequence shown here is derived from an EMBL/GenBank/DDBJ whole genome shotgun (WGS) entry which is preliminary data.</text>
</comment>
<dbReference type="Gene3D" id="1.20.900.10">
    <property type="entry name" value="Dbl homology (DH) domain"/>
    <property type="match status" value="1"/>
</dbReference>
<evidence type="ECO:0000256" key="10">
    <source>
        <dbReference type="SAM" id="Phobius"/>
    </source>
</evidence>
<evidence type="ECO:0000256" key="5">
    <source>
        <dbReference type="ARBA" id="ARBA00022771"/>
    </source>
</evidence>
<evidence type="ECO:0000313" key="14">
    <source>
        <dbReference type="EMBL" id="OAF69311.1"/>
    </source>
</evidence>
<protein>
    <submittedName>
        <fullName evidence="14">Actin filament-binding protein frabin</fullName>
    </submittedName>
</protein>
<dbReference type="InterPro" id="IPR017455">
    <property type="entry name" value="Znf_FYVE-rel"/>
</dbReference>
<evidence type="ECO:0000256" key="1">
    <source>
        <dbReference type="ARBA" id="ARBA00004245"/>
    </source>
</evidence>
<dbReference type="Pfam" id="PF01363">
    <property type="entry name" value="FYVE"/>
    <property type="match status" value="1"/>
</dbReference>
<keyword evidence="6" id="KW-0862">Zinc</keyword>
<dbReference type="InterPro" id="IPR001849">
    <property type="entry name" value="PH_domain"/>
</dbReference>
<dbReference type="SMART" id="SM00233">
    <property type="entry name" value="PH"/>
    <property type="match status" value="1"/>
</dbReference>
<feature type="transmembrane region" description="Helical" evidence="10">
    <location>
        <begin position="116"/>
        <end position="135"/>
    </location>
</feature>
<keyword evidence="10" id="KW-1133">Transmembrane helix</keyword>
<dbReference type="OrthoDB" id="245697at2759"/>
<keyword evidence="10" id="KW-0812">Transmembrane</keyword>
<dbReference type="InterPro" id="IPR013083">
    <property type="entry name" value="Znf_RING/FYVE/PHD"/>
</dbReference>
<dbReference type="SMART" id="SM00325">
    <property type="entry name" value="RhoGEF"/>
    <property type="match status" value="1"/>
</dbReference>
<dbReference type="Proteomes" id="UP000078046">
    <property type="component" value="Unassembled WGS sequence"/>
</dbReference>
<dbReference type="InterPro" id="IPR000219">
    <property type="entry name" value="DH_dom"/>
</dbReference>
<dbReference type="GO" id="GO:0008270">
    <property type="term" value="F:zinc ion binding"/>
    <property type="evidence" value="ECO:0007669"/>
    <property type="project" value="UniProtKB-KW"/>
</dbReference>